<keyword evidence="1" id="KW-1133">Transmembrane helix</keyword>
<accession>A0A0K2VAM8</accession>
<feature type="non-terminal residue" evidence="2">
    <location>
        <position position="1"/>
    </location>
</feature>
<name>A0A0K2VAM8_LEPSM</name>
<dbReference type="EMBL" id="HACA01029876">
    <property type="protein sequence ID" value="CDW47237.1"/>
    <property type="molecule type" value="Transcribed_RNA"/>
</dbReference>
<sequence length="76" mass="8725">NVVNILKMKGLCSNTKKLMLIPTLHLFFFNSFLHLVVKCSFILVERIHFLVLCFCNIPGSLKSIFSSFVFVIFLEA</sequence>
<evidence type="ECO:0000313" key="2">
    <source>
        <dbReference type="EMBL" id="CDW47237.1"/>
    </source>
</evidence>
<keyword evidence="1" id="KW-0812">Transmembrane</keyword>
<proteinExistence type="predicted"/>
<evidence type="ECO:0000256" key="1">
    <source>
        <dbReference type="SAM" id="Phobius"/>
    </source>
</evidence>
<feature type="transmembrane region" description="Helical" evidence="1">
    <location>
        <begin position="18"/>
        <end position="37"/>
    </location>
</feature>
<feature type="transmembrane region" description="Helical" evidence="1">
    <location>
        <begin position="49"/>
        <end position="74"/>
    </location>
</feature>
<protein>
    <submittedName>
        <fullName evidence="2">Uncharacterized protein</fullName>
    </submittedName>
</protein>
<dbReference type="AlphaFoldDB" id="A0A0K2VAM8"/>
<organism evidence="2">
    <name type="scientific">Lepeophtheirus salmonis</name>
    <name type="common">Salmon louse</name>
    <name type="synonym">Caligus salmonis</name>
    <dbReference type="NCBI Taxonomy" id="72036"/>
    <lineage>
        <taxon>Eukaryota</taxon>
        <taxon>Metazoa</taxon>
        <taxon>Ecdysozoa</taxon>
        <taxon>Arthropoda</taxon>
        <taxon>Crustacea</taxon>
        <taxon>Multicrustacea</taxon>
        <taxon>Hexanauplia</taxon>
        <taxon>Copepoda</taxon>
        <taxon>Siphonostomatoida</taxon>
        <taxon>Caligidae</taxon>
        <taxon>Lepeophtheirus</taxon>
    </lineage>
</organism>
<reference evidence="2" key="1">
    <citation type="submission" date="2014-05" db="EMBL/GenBank/DDBJ databases">
        <authorList>
            <person name="Chronopoulou M."/>
        </authorList>
    </citation>
    <scope>NUCLEOTIDE SEQUENCE</scope>
    <source>
        <tissue evidence="2">Whole organism</tissue>
    </source>
</reference>
<keyword evidence="1" id="KW-0472">Membrane</keyword>